<keyword evidence="2" id="KW-1185">Reference proteome</keyword>
<dbReference type="AlphaFoldDB" id="A0AAQ3WJR6"/>
<evidence type="ECO:0000313" key="2">
    <source>
        <dbReference type="Proteomes" id="UP001341281"/>
    </source>
</evidence>
<accession>A0AAQ3WJR6</accession>
<gene>
    <name evidence="1" type="ORF">U9M48_013647</name>
</gene>
<protein>
    <submittedName>
        <fullName evidence="1">Uncharacterized protein</fullName>
    </submittedName>
</protein>
<name>A0AAQ3WJR6_PASNO</name>
<reference evidence="1 2" key="1">
    <citation type="submission" date="2024-02" db="EMBL/GenBank/DDBJ databases">
        <title>High-quality chromosome-scale genome assembly of Pensacola bahiagrass (Paspalum notatum Flugge var. saurae).</title>
        <authorList>
            <person name="Vega J.M."/>
            <person name="Podio M."/>
            <person name="Orjuela J."/>
            <person name="Siena L.A."/>
            <person name="Pessino S.C."/>
            <person name="Combes M.C."/>
            <person name="Mariac C."/>
            <person name="Albertini E."/>
            <person name="Pupilli F."/>
            <person name="Ortiz J.P.A."/>
            <person name="Leblanc O."/>
        </authorList>
    </citation>
    <scope>NUCLEOTIDE SEQUENCE [LARGE SCALE GENOMIC DNA]</scope>
    <source>
        <strain evidence="1">R1</strain>
        <tissue evidence="1">Leaf</tissue>
    </source>
</reference>
<dbReference type="EMBL" id="CP144747">
    <property type="protein sequence ID" value="WVZ64078.1"/>
    <property type="molecule type" value="Genomic_DNA"/>
</dbReference>
<sequence length="151" mass="16411">MYTIIDLLATPFDLKTSAGPILWWAAGNKLPQLARQVGVGVRDPQIVMGIYFHASVKSQSGEIFSFGAFTSVVDKNGNVYLVHGWAAVDDRCESTSQSPPMDWRPFDGLEVTNEKVSDGLRQNPSNGLEAKLGVGRPWEFGTRRGGIATAV</sequence>
<evidence type="ECO:0000313" key="1">
    <source>
        <dbReference type="EMBL" id="WVZ64078.1"/>
    </source>
</evidence>
<dbReference type="Proteomes" id="UP001341281">
    <property type="component" value="Chromosome 03"/>
</dbReference>
<proteinExistence type="predicted"/>
<organism evidence="1 2">
    <name type="scientific">Paspalum notatum var. saurae</name>
    <dbReference type="NCBI Taxonomy" id="547442"/>
    <lineage>
        <taxon>Eukaryota</taxon>
        <taxon>Viridiplantae</taxon>
        <taxon>Streptophyta</taxon>
        <taxon>Embryophyta</taxon>
        <taxon>Tracheophyta</taxon>
        <taxon>Spermatophyta</taxon>
        <taxon>Magnoliopsida</taxon>
        <taxon>Liliopsida</taxon>
        <taxon>Poales</taxon>
        <taxon>Poaceae</taxon>
        <taxon>PACMAD clade</taxon>
        <taxon>Panicoideae</taxon>
        <taxon>Andropogonodae</taxon>
        <taxon>Paspaleae</taxon>
        <taxon>Paspalinae</taxon>
        <taxon>Paspalum</taxon>
    </lineage>
</organism>